<proteinExistence type="predicted"/>
<sequence length="209" mass="23272">MTTLHLDWLTIQIRESPMPADPTYRPIFAGLLACAFLFPPPAVAQTAAPSSDGQHDFDFEIGTWKTEMKVLAEPLSETPDQWLAFNGTSTVRKVWDGRANLLELEADSAAGHHIEGLSLRVYNPKARQWSVHFSNARVGTLTPPVYGRVTNGHGLFQGQDFLDDGRAVLVRFEILPQAPDVYRFVQSFSADGGKTWEENWIATDTRISS</sequence>
<keyword evidence="1" id="KW-0732">Signal</keyword>
<evidence type="ECO:0000256" key="1">
    <source>
        <dbReference type="SAM" id="SignalP"/>
    </source>
</evidence>
<comment type="caution">
    <text evidence="2">The sequence shown here is derived from an EMBL/GenBank/DDBJ whole genome shotgun (WGS) entry which is preliminary data.</text>
</comment>
<name>A0ABU1JHW6_9PROT</name>
<evidence type="ECO:0008006" key="4">
    <source>
        <dbReference type="Google" id="ProtNLM"/>
    </source>
</evidence>
<dbReference type="EMBL" id="JAVDPW010000001">
    <property type="protein sequence ID" value="MDR6287922.1"/>
    <property type="molecule type" value="Genomic_DNA"/>
</dbReference>
<feature type="chain" id="PRO_5045724456" description="DUF1579 domain-containing protein" evidence="1">
    <location>
        <begin position="45"/>
        <end position="209"/>
    </location>
</feature>
<keyword evidence="3" id="KW-1185">Reference proteome</keyword>
<dbReference type="RefSeq" id="WP_309791847.1">
    <property type="nucleotide sequence ID" value="NZ_JAVDPW010000001.1"/>
</dbReference>
<gene>
    <name evidence="2" type="ORF">E9232_000421</name>
</gene>
<reference evidence="2 3" key="1">
    <citation type="submission" date="2023-07" db="EMBL/GenBank/DDBJ databases">
        <title>Sorghum-associated microbial communities from plants grown in Nebraska, USA.</title>
        <authorList>
            <person name="Schachtman D."/>
        </authorList>
    </citation>
    <scope>NUCLEOTIDE SEQUENCE [LARGE SCALE GENOMIC DNA]</scope>
    <source>
        <strain evidence="2 3">584</strain>
    </source>
</reference>
<accession>A0ABU1JHW6</accession>
<evidence type="ECO:0000313" key="3">
    <source>
        <dbReference type="Proteomes" id="UP001262410"/>
    </source>
</evidence>
<dbReference type="Proteomes" id="UP001262410">
    <property type="component" value="Unassembled WGS sequence"/>
</dbReference>
<organism evidence="2 3">
    <name type="scientific">Inquilinus ginsengisoli</name>
    <dbReference type="NCBI Taxonomy" id="363840"/>
    <lineage>
        <taxon>Bacteria</taxon>
        <taxon>Pseudomonadati</taxon>
        <taxon>Pseudomonadota</taxon>
        <taxon>Alphaproteobacteria</taxon>
        <taxon>Rhodospirillales</taxon>
        <taxon>Rhodospirillaceae</taxon>
        <taxon>Inquilinus</taxon>
    </lineage>
</organism>
<evidence type="ECO:0000313" key="2">
    <source>
        <dbReference type="EMBL" id="MDR6287922.1"/>
    </source>
</evidence>
<feature type="signal peptide" evidence="1">
    <location>
        <begin position="1"/>
        <end position="44"/>
    </location>
</feature>
<protein>
    <recommendedName>
        <fullName evidence="4">DUF1579 domain-containing protein</fullName>
    </recommendedName>
</protein>